<proteinExistence type="predicted"/>
<reference evidence="1 2" key="1">
    <citation type="submission" date="2007-03" db="EMBL/GenBank/DDBJ databases">
        <authorList>
            <person name="Stal L."/>
            <person name="Ferriera S."/>
            <person name="Johnson J."/>
            <person name="Kravitz S."/>
            <person name="Beeson K."/>
            <person name="Sutton G."/>
            <person name="Rogers Y.-H."/>
            <person name="Friedman R."/>
            <person name="Frazier M."/>
            <person name="Venter J.C."/>
        </authorList>
    </citation>
    <scope>NUCLEOTIDE SEQUENCE [LARGE SCALE GENOMIC DNA]</scope>
    <source>
        <strain evidence="1 2">CCY0110</strain>
    </source>
</reference>
<keyword evidence="2" id="KW-1185">Reference proteome</keyword>
<dbReference type="Proteomes" id="UP000003781">
    <property type="component" value="Unassembled WGS sequence"/>
</dbReference>
<dbReference type="AlphaFoldDB" id="A3IIL9"/>
<protein>
    <submittedName>
        <fullName evidence="1">Uncharacterized protein</fullName>
    </submittedName>
</protein>
<organism evidence="1 2">
    <name type="scientific">Crocosphaera chwakensis CCY0110</name>
    <dbReference type="NCBI Taxonomy" id="391612"/>
    <lineage>
        <taxon>Bacteria</taxon>
        <taxon>Bacillati</taxon>
        <taxon>Cyanobacteriota</taxon>
        <taxon>Cyanophyceae</taxon>
        <taxon>Oscillatoriophycideae</taxon>
        <taxon>Chroococcales</taxon>
        <taxon>Aphanothecaceae</taxon>
        <taxon>Crocosphaera</taxon>
        <taxon>Crocosphaera chwakensis</taxon>
    </lineage>
</organism>
<accession>A3IIL9</accession>
<evidence type="ECO:0000313" key="2">
    <source>
        <dbReference type="Proteomes" id="UP000003781"/>
    </source>
</evidence>
<name>A3IIL9_9CHRO</name>
<comment type="caution">
    <text evidence="1">The sequence shown here is derived from an EMBL/GenBank/DDBJ whole genome shotgun (WGS) entry which is preliminary data.</text>
</comment>
<evidence type="ECO:0000313" key="1">
    <source>
        <dbReference type="EMBL" id="EAZ93651.1"/>
    </source>
</evidence>
<gene>
    <name evidence="1" type="ORF">CY0110_17687</name>
</gene>
<sequence>MGRFPFVPFPCLNILKNILPQSQLLCVLGLGMWGQPLALILVNGQVQSNKKKEPKPFVKLVNGIGSYQSQKRNYPKKTKKPSKMLGN</sequence>
<dbReference type="EMBL" id="AAXW01000002">
    <property type="protein sequence ID" value="EAZ93651.1"/>
    <property type="molecule type" value="Genomic_DNA"/>
</dbReference>